<gene>
    <name evidence="1" type="ORF">SAMN04488070_1451</name>
</gene>
<dbReference type="Pfam" id="PF22752">
    <property type="entry name" value="DUF488-N3i"/>
    <property type="match status" value="1"/>
</dbReference>
<dbReference type="PANTHER" id="PTHR36849">
    <property type="entry name" value="CYTOPLASMIC PROTEIN-RELATED"/>
    <property type="match status" value="1"/>
</dbReference>
<dbReference type="Proteomes" id="UP000199424">
    <property type="component" value="Unassembled WGS sequence"/>
</dbReference>
<keyword evidence="2" id="KW-1185">Reference proteome</keyword>
<evidence type="ECO:0000313" key="2">
    <source>
        <dbReference type="Proteomes" id="UP000199424"/>
    </source>
</evidence>
<dbReference type="EMBL" id="FOYU01000002">
    <property type="protein sequence ID" value="SFR49429.1"/>
    <property type="molecule type" value="Genomic_DNA"/>
</dbReference>
<proteinExistence type="predicted"/>
<organism evidence="1 2">
    <name type="scientific">Pseudidiomarina maritima</name>
    <dbReference type="NCBI Taxonomy" id="519453"/>
    <lineage>
        <taxon>Bacteria</taxon>
        <taxon>Pseudomonadati</taxon>
        <taxon>Pseudomonadota</taxon>
        <taxon>Gammaproteobacteria</taxon>
        <taxon>Alteromonadales</taxon>
        <taxon>Idiomarinaceae</taxon>
        <taxon>Pseudidiomarina</taxon>
    </lineage>
</organism>
<dbReference type="PANTHER" id="PTHR36849:SF1">
    <property type="entry name" value="CYTOPLASMIC PROTEIN"/>
    <property type="match status" value="1"/>
</dbReference>
<name>A0A1I6H4S6_9GAMM</name>
<dbReference type="InterPro" id="IPR052552">
    <property type="entry name" value="YeaO-like"/>
</dbReference>
<sequence length="146" mass="17043">MTATYTIHFKRVYDAIDDTDGARVLVDRLWPRGVKKESLKHRDWCKEACPSNDLRKAYHAEEIDYKTFAERYFEELSAHPDHLTPLLRYARQSKLTLLSAVKNFERSHLPILKHAILEALNLEDQQADDNELSSAVCFGKDFNYWG</sequence>
<dbReference type="RefSeq" id="WP_092857076.1">
    <property type="nucleotide sequence ID" value="NZ_FOYU01000002.1"/>
</dbReference>
<accession>A0A1I6H4S6</accession>
<reference evidence="2" key="1">
    <citation type="submission" date="2016-10" db="EMBL/GenBank/DDBJ databases">
        <authorList>
            <person name="Varghese N."/>
            <person name="Submissions S."/>
        </authorList>
    </citation>
    <scope>NUCLEOTIDE SEQUENCE [LARGE SCALE GENOMIC DNA]</scope>
    <source>
        <strain evidence="2">CGMCC 1.7285</strain>
    </source>
</reference>
<protein>
    <submittedName>
        <fullName evidence="1">Uncharacterized conserved protein YeaO, DUF488 family</fullName>
    </submittedName>
</protein>
<evidence type="ECO:0000313" key="1">
    <source>
        <dbReference type="EMBL" id="SFR49429.1"/>
    </source>
</evidence>
<dbReference type="AlphaFoldDB" id="A0A1I6H4S6"/>